<feature type="region of interest" description="Disordered" evidence="1">
    <location>
        <begin position="333"/>
        <end position="374"/>
    </location>
</feature>
<feature type="compositionally biased region" description="Polar residues" evidence="1">
    <location>
        <begin position="418"/>
        <end position="433"/>
    </location>
</feature>
<dbReference type="SUPFAM" id="SSF46579">
    <property type="entry name" value="Prefoldin"/>
    <property type="match status" value="1"/>
</dbReference>
<feature type="compositionally biased region" description="Basic and acidic residues" evidence="1">
    <location>
        <begin position="246"/>
        <end position="263"/>
    </location>
</feature>
<feature type="region of interest" description="Disordered" evidence="1">
    <location>
        <begin position="183"/>
        <end position="263"/>
    </location>
</feature>
<dbReference type="GO" id="GO:0003714">
    <property type="term" value="F:transcription corepressor activity"/>
    <property type="evidence" value="ECO:0007669"/>
    <property type="project" value="TreeGrafter"/>
</dbReference>
<feature type="compositionally biased region" description="Basic and acidic residues" evidence="1">
    <location>
        <begin position="183"/>
        <end position="218"/>
    </location>
</feature>
<name>A0A6A6HPL2_VIRVR</name>
<feature type="compositionally biased region" description="Acidic residues" evidence="1">
    <location>
        <begin position="333"/>
        <end position="363"/>
    </location>
</feature>
<feature type="domain" description="DUF3835" evidence="2">
    <location>
        <begin position="520"/>
        <end position="588"/>
    </location>
</feature>
<dbReference type="AlphaFoldDB" id="A0A6A6HPL2"/>
<dbReference type="InterPro" id="IPR052255">
    <property type="entry name" value="RNA_pol_II_subunit5-mediator"/>
</dbReference>
<evidence type="ECO:0000313" key="3">
    <source>
        <dbReference type="EMBL" id="KAF2239493.1"/>
    </source>
</evidence>
<feature type="compositionally biased region" description="Basic and acidic residues" evidence="1">
    <location>
        <begin position="581"/>
        <end position="592"/>
    </location>
</feature>
<accession>A0A6A6HPL2</accession>
<organism evidence="3 4">
    <name type="scientific">Viridothelium virens</name>
    <name type="common">Speckled blister lichen</name>
    <name type="synonym">Trypethelium virens</name>
    <dbReference type="NCBI Taxonomy" id="1048519"/>
    <lineage>
        <taxon>Eukaryota</taxon>
        <taxon>Fungi</taxon>
        <taxon>Dikarya</taxon>
        <taxon>Ascomycota</taxon>
        <taxon>Pezizomycotina</taxon>
        <taxon>Dothideomycetes</taxon>
        <taxon>Dothideomycetes incertae sedis</taxon>
        <taxon>Trypetheliales</taxon>
        <taxon>Trypetheliaceae</taxon>
        <taxon>Viridothelium</taxon>
    </lineage>
</organism>
<dbReference type="Proteomes" id="UP000800092">
    <property type="component" value="Unassembled WGS sequence"/>
</dbReference>
<protein>
    <recommendedName>
        <fullName evidence="2">DUF3835 domain-containing protein</fullName>
    </recommendedName>
</protein>
<feature type="region of interest" description="Disordered" evidence="1">
    <location>
        <begin position="565"/>
        <end position="592"/>
    </location>
</feature>
<dbReference type="PANTHER" id="PTHR15111">
    <property type="entry name" value="RNA POLYMERASE II SUBUNIT 5-MEDIATING PROTEIN NNX3"/>
    <property type="match status" value="1"/>
</dbReference>
<dbReference type="Pfam" id="PF12927">
    <property type="entry name" value="DUF3835"/>
    <property type="match status" value="1"/>
</dbReference>
<dbReference type="InterPro" id="IPR039553">
    <property type="entry name" value="Prefoldin-like"/>
</dbReference>
<dbReference type="InterPro" id="IPR024325">
    <property type="entry name" value="DUF3835"/>
</dbReference>
<evidence type="ECO:0000259" key="2">
    <source>
        <dbReference type="Pfam" id="PF12927"/>
    </source>
</evidence>
<dbReference type="PANTHER" id="PTHR15111:SF0">
    <property type="entry name" value="UNCONVENTIONAL PREFOLDIN RPB5 INTERACTOR 1"/>
    <property type="match status" value="1"/>
</dbReference>
<proteinExistence type="predicted"/>
<gene>
    <name evidence="3" type="ORF">EV356DRAFT_513807</name>
</gene>
<dbReference type="GO" id="GO:0000122">
    <property type="term" value="P:negative regulation of transcription by RNA polymerase II"/>
    <property type="evidence" value="ECO:0007669"/>
    <property type="project" value="TreeGrafter"/>
</dbReference>
<feature type="compositionally biased region" description="Polar residues" evidence="1">
    <location>
        <begin position="458"/>
        <end position="469"/>
    </location>
</feature>
<feature type="region of interest" description="Disordered" evidence="1">
    <location>
        <begin position="393"/>
        <end position="541"/>
    </location>
</feature>
<keyword evidence="4" id="KW-1185">Reference proteome</keyword>
<dbReference type="EMBL" id="ML991772">
    <property type="protein sequence ID" value="KAF2239493.1"/>
    <property type="molecule type" value="Genomic_DNA"/>
</dbReference>
<dbReference type="OrthoDB" id="21413at2759"/>
<dbReference type="Gene3D" id="1.10.287.370">
    <property type="match status" value="1"/>
</dbReference>
<evidence type="ECO:0000256" key="1">
    <source>
        <dbReference type="SAM" id="MobiDB-lite"/>
    </source>
</evidence>
<evidence type="ECO:0000313" key="4">
    <source>
        <dbReference type="Proteomes" id="UP000800092"/>
    </source>
</evidence>
<dbReference type="GO" id="GO:0019212">
    <property type="term" value="F:phosphatase inhibitor activity"/>
    <property type="evidence" value="ECO:0007669"/>
    <property type="project" value="TreeGrafter"/>
</dbReference>
<sequence>MVSPLIDTIEGVESKRALLEENIDKLGKSLRHWQTWEAEYEGLKEEIQGLGSTPDPEALLCIGQDFGGNVVNEKEVRELLGLQNGLRRDSRQVLNLISRRQDYVQHNIKTLQKRMETLKSQADTVQMADGADVTEATDDDGLPLTEITEQLDDDGNIISATTSKPGDVEPKILEVLQRVGLKEQDIKEGEPSQELKQDSNTSHPKESKVANKIGEARSEAQISNSVDNHPQDSASKHQRKSVSFADDTKPAAPDYREEITPSSADDKISVLEMAKYLQVGERLVELDDDDNPLGTTTVMPKDESYEDAVLRREMLQYNMEQVGAVVAELDLEDEMSDDSYEDCDDDLDNFEDEDLTSEPEDEDSHGRATNQVITEDYRKEMLELEKKLNARMIEVIGPSPDPVHTESEHPSAGLAKPASSNHALTQDATNDPSQVGRHKTGVKFAEEIRVVPPPKAHPTQQANGSSQSKLRPLPSTIVERGSPAHSSSGGSQPAKASRFKGERQHSAPRASPTGPVGEILAGNLVERPPTKRATVAPDLDGFDPALHEREIARQYYDTRNRLIQQQGGFAPSPDDIDNPLMEEKDGKIRKLQ</sequence>
<dbReference type="InterPro" id="IPR009053">
    <property type="entry name" value="Prefoldin"/>
</dbReference>
<dbReference type="GO" id="GO:0003682">
    <property type="term" value="F:chromatin binding"/>
    <property type="evidence" value="ECO:0007669"/>
    <property type="project" value="TreeGrafter"/>
</dbReference>
<feature type="compositionally biased region" description="Polar residues" evidence="1">
    <location>
        <begin position="220"/>
        <end position="233"/>
    </location>
</feature>
<dbReference type="Pfam" id="PF13758">
    <property type="entry name" value="Prefoldin_3"/>
    <property type="match status" value="1"/>
</dbReference>
<reference evidence="3" key="1">
    <citation type="journal article" date="2020" name="Stud. Mycol.">
        <title>101 Dothideomycetes genomes: a test case for predicting lifestyles and emergence of pathogens.</title>
        <authorList>
            <person name="Haridas S."/>
            <person name="Albert R."/>
            <person name="Binder M."/>
            <person name="Bloem J."/>
            <person name="Labutti K."/>
            <person name="Salamov A."/>
            <person name="Andreopoulos B."/>
            <person name="Baker S."/>
            <person name="Barry K."/>
            <person name="Bills G."/>
            <person name="Bluhm B."/>
            <person name="Cannon C."/>
            <person name="Castanera R."/>
            <person name="Culley D."/>
            <person name="Daum C."/>
            <person name="Ezra D."/>
            <person name="Gonzalez J."/>
            <person name="Henrissat B."/>
            <person name="Kuo A."/>
            <person name="Liang C."/>
            <person name="Lipzen A."/>
            <person name="Lutzoni F."/>
            <person name="Magnuson J."/>
            <person name="Mondo S."/>
            <person name="Nolan M."/>
            <person name="Ohm R."/>
            <person name="Pangilinan J."/>
            <person name="Park H.-J."/>
            <person name="Ramirez L."/>
            <person name="Alfaro M."/>
            <person name="Sun H."/>
            <person name="Tritt A."/>
            <person name="Yoshinaga Y."/>
            <person name="Zwiers L.-H."/>
            <person name="Turgeon B."/>
            <person name="Goodwin S."/>
            <person name="Spatafora J."/>
            <person name="Crous P."/>
            <person name="Grigoriev I."/>
        </authorList>
    </citation>
    <scope>NUCLEOTIDE SEQUENCE</scope>
    <source>
        <strain evidence="3">Tuck. ex Michener</strain>
    </source>
</reference>